<protein>
    <submittedName>
        <fullName evidence="1">Uncharacterized protein</fullName>
    </submittedName>
</protein>
<proteinExistence type="predicted"/>
<comment type="caution">
    <text evidence="1">The sequence shown here is derived from an EMBL/GenBank/DDBJ whole genome shotgun (WGS) entry which is preliminary data.</text>
</comment>
<evidence type="ECO:0000313" key="1">
    <source>
        <dbReference type="EMBL" id="KAI4332264.1"/>
    </source>
</evidence>
<evidence type="ECO:0000313" key="2">
    <source>
        <dbReference type="Proteomes" id="UP000828941"/>
    </source>
</evidence>
<reference evidence="1 2" key="1">
    <citation type="journal article" date="2022" name="DNA Res.">
        <title>Chromosomal-level genome assembly of the orchid tree Bauhinia variegata (Leguminosae; Cercidoideae) supports the allotetraploid origin hypothesis of Bauhinia.</title>
        <authorList>
            <person name="Zhong Y."/>
            <person name="Chen Y."/>
            <person name="Zheng D."/>
            <person name="Pang J."/>
            <person name="Liu Y."/>
            <person name="Luo S."/>
            <person name="Meng S."/>
            <person name="Qian L."/>
            <person name="Wei D."/>
            <person name="Dai S."/>
            <person name="Zhou R."/>
        </authorList>
    </citation>
    <scope>NUCLEOTIDE SEQUENCE [LARGE SCALE GENOMIC DNA]</scope>
    <source>
        <strain evidence="1">BV-YZ2020</strain>
    </source>
</reference>
<sequence length="123" mass="14167">MAEVGISVATKVAEYLVQPIIRHGQYLFCANKFLKNLEDKKKELVSTQDIVLKRVEEARRKTERIEDVVLKWLTEVQTLLEEVEKLEQEVKEKKQLFPSSVSYLEKISSMQGNGGEDKGDDRV</sequence>
<gene>
    <name evidence="1" type="ORF">L6164_017187</name>
</gene>
<organism evidence="1 2">
    <name type="scientific">Bauhinia variegata</name>
    <name type="common">Purple orchid tree</name>
    <name type="synonym">Phanera variegata</name>
    <dbReference type="NCBI Taxonomy" id="167791"/>
    <lineage>
        <taxon>Eukaryota</taxon>
        <taxon>Viridiplantae</taxon>
        <taxon>Streptophyta</taxon>
        <taxon>Embryophyta</taxon>
        <taxon>Tracheophyta</taxon>
        <taxon>Spermatophyta</taxon>
        <taxon>Magnoliopsida</taxon>
        <taxon>eudicotyledons</taxon>
        <taxon>Gunneridae</taxon>
        <taxon>Pentapetalae</taxon>
        <taxon>rosids</taxon>
        <taxon>fabids</taxon>
        <taxon>Fabales</taxon>
        <taxon>Fabaceae</taxon>
        <taxon>Cercidoideae</taxon>
        <taxon>Cercideae</taxon>
        <taxon>Bauhiniinae</taxon>
        <taxon>Bauhinia</taxon>
    </lineage>
</organism>
<accession>A0ACB9N757</accession>
<name>A0ACB9N757_BAUVA</name>
<dbReference type="Proteomes" id="UP000828941">
    <property type="component" value="Chromosome 7"/>
</dbReference>
<keyword evidence="2" id="KW-1185">Reference proteome</keyword>
<dbReference type="EMBL" id="CM039432">
    <property type="protein sequence ID" value="KAI4332264.1"/>
    <property type="molecule type" value="Genomic_DNA"/>
</dbReference>